<feature type="transmembrane region" description="Helical" evidence="3">
    <location>
        <begin position="272"/>
        <end position="294"/>
    </location>
</feature>
<evidence type="ECO:0000259" key="4">
    <source>
        <dbReference type="Pfam" id="PF01757"/>
    </source>
</evidence>
<name>A0ABV5VRN6_9BACL</name>
<evidence type="ECO:0000313" key="5">
    <source>
        <dbReference type="EMBL" id="MFB9750939.1"/>
    </source>
</evidence>
<gene>
    <name evidence="5" type="ORF">ACFFNY_05055</name>
</gene>
<keyword evidence="3" id="KW-0812">Transmembrane</keyword>
<dbReference type="PANTHER" id="PTHR23028">
    <property type="entry name" value="ACETYLTRANSFERASE"/>
    <property type="match status" value="1"/>
</dbReference>
<feature type="transmembrane region" description="Helical" evidence="3">
    <location>
        <begin position="12"/>
        <end position="28"/>
    </location>
</feature>
<dbReference type="EMBL" id="JBHMAG010000004">
    <property type="protein sequence ID" value="MFB9750939.1"/>
    <property type="molecule type" value="Genomic_DNA"/>
</dbReference>
<dbReference type="PANTHER" id="PTHR23028:SF131">
    <property type="entry name" value="BLR2367 PROTEIN"/>
    <property type="match status" value="1"/>
</dbReference>
<keyword evidence="3" id="KW-0472">Membrane</keyword>
<dbReference type="RefSeq" id="WP_344905443.1">
    <property type="nucleotide sequence ID" value="NZ_BAAAYO010000002.1"/>
</dbReference>
<keyword evidence="5" id="KW-0808">Transferase</keyword>
<feature type="transmembrane region" description="Helical" evidence="3">
    <location>
        <begin position="306"/>
        <end position="330"/>
    </location>
</feature>
<organism evidence="5 6">
    <name type="scientific">Paenibacillus hodogayensis</name>
    <dbReference type="NCBI Taxonomy" id="279208"/>
    <lineage>
        <taxon>Bacteria</taxon>
        <taxon>Bacillati</taxon>
        <taxon>Bacillota</taxon>
        <taxon>Bacilli</taxon>
        <taxon>Bacillales</taxon>
        <taxon>Paenibacillaceae</taxon>
        <taxon>Paenibacillus</taxon>
    </lineage>
</organism>
<feature type="domain" description="Acyltransferase 3" evidence="4">
    <location>
        <begin position="12"/>
        <end position="328"/>
    </location>
</feature>
<feature type="transmembrane region" description="Helical" evidence="3">
    <location>
        <begin position="48"/>
        <end position="66"/>
    </location>
</feature>
<evidence type="ECO:0000256" key="3">
    <source>
        <dbReference type="SAM" id="Phobius"/>
    </source>
</evidence>
<sequence length="362" mass="40486">MNPSANKRMIQASRGIAVFLVMLFHAAQTGLHYFDTDFLGISRMGRSGAYTFFFVLTGYLMTAIYGKHRGDVSMFGTFLLKRLARIYPLYILIMAAVVPVFILMPSFGVGFEREPSAIVGSLLLWPQANGPILPVAWSLSYIVMFYLAFSLCFLLKEKVLVAIGSSWITIIALNAAGWIVIKQSAAIQFLFNPIHLEFFVGVAVAVAVKRRKWSHDGWWMAAGTALFVLLWIVRHEWPDFLQVDMAHTVPSALLLLGIVTWRGPQPKLLKPLAAMGDASYSILLVSLPAMSVTFKLARTAHVPDWAGASMTITVCFLLALGLCLLFYRWIERPLNELIRKRFTSGQRAVQPGTKRPFARPNR</sequence>
<evidence type="ECO:0000313" key="6">
    <source>
        <dbReference type="Proteomes" id="UP001589619"/>
    </source>
</evidence>
<feature type="transmembrane region" description="Helical" evidence="3">
    <location>
        <begin position="187"/>
        <end position="208"/>
    </location>
</feature>
<feature type="transmembrane region" description="Helical" evidence="3">
    <location>
        <begin position="240"/>
        <end position="260"/>
    </location>
</feature>
<dbReference type="InterPro" id="IPR050879">
    <property type="entry name" value="Acyltransferase_3"/>
</dbReference>
<dbReference type="GO" id="GO:0016746">
    <property type="term" value="F:acyltransferase activity"/>
    <property type="evidence" value="ECO:0007669"/>
    <property type="project" value="UniProtKB-KW"/>
</dbReference>
<evidence type="ECO:0000256" key="2">
    <source>
        <dbReference type="ARBA" id="ARBA00007400"/>
    </source>
</evidence>
<feature type="transmembrane region" description="Helical" evidence="3">
    <location>
        <begin position="217"/>
        <end position="234"/>
    </location>
</feature>
<reference evidence="5 6" key="1">
    <citation type="submission" date="2024-09" db="EMBL/GenBank/DDBJ databases">
        <authorList>
            <person name="Sun Q."/>
            <person name="Mori K."/>
        </authorList>
    </citation>
    <scope>NUCLEOTIDE SEQUENCE [LARGE SCALE GENOMIC DNA]</scope>
    <source>
        <strain evidence="5 6">JCM 12520</strain>
    </source>
</reference>
<feature type="transmembrane region" description="Helical" evidence="3">
    <location>
        <begin position="131"/>
        <end position="152"/>
    </location>
</feature>
<keyword evidence="5" id="KW-0012">Acyltransferase</keyword>
<dbReference type="Pfam" id="PF01757">
    <property type="entry name" value="Acyl_transf_3"/>
    <property type="match status" value="1"/>
</dbReference>
<feature type="transmembrane region" description="Helical" evidence="3">
    <location>
        <begin position="87"/>
        <end position="111"/>
    </location>
</feature>
<accession>A0ABV5VRN6</accession>
<proteinExistence type="inferred from homology"/>
<comment type="similarity">
    <text evidence="2">Belongs to the acyltransferase 3 family.</text>
</comment>
<protein>
    <submittedName>
        <fullName evidence="5">Acyltransferase family protein</fullName>
        <ecNumber evidence="5">2.3.-.-</ecNumber>
    </submittedName>
</protein>
<dbReference type="EC" id="2.3.-.-" evidence="5"/>
<keyword evidence="3" id="KW-1133">Transmembrane helix</keyword>
<comment type="caution">
    <text evidence="5">The sequence shown here is derived from an EMBL/GenBank/DDBJ whole genome shotgun (WGS) entry which is preliminary data.</text>
</comment>
<comment type="subcellular location">
    <subcellularLocation>
        <location evidence="1">Membrane</location>
    </subcellularLocation>
</comment>
<keyword evidence="6" id="KW-1185">Reference proteome</keyword>
<dbReference type="InterPro" id="IPR002656">
    <property type="entry name" value="Acyl_transf_3_dom"/>
</dbReference>
<evidence type="ECO:0000256" key="1">
    <source>
        <dbReference type="ARBA" id="ARBA00004370"/>
    </source>
</evidence>
<feature type="transmembrane region" description="Helical" evidence="3">
    <location>
        <begin position="159"/>
        <end position="181"/>
    </location>
</feature>
<dbReference type="Proteomes" id="UP001589619">
    <property type="component" value="Unassembled WGS sequence"/>
</dbReference>